<feature type="region of interest" description="Disordered" evidence="1">
    <location>
        <begin position="1"/>
        <end position="38"/>
    </location>
</feature>
<comment type="caution">
    <text evidence="2">The sequence shown here is derived from an EMBL/GenBank/DDBJ whole genome shotgun (WGS) entry which is preliminary data.</text>
</comment>
<feature type="compositionally biased region" description="Basic residues" evidence="1">
    <location>
        <begin position="122"/>
        <end position="136"/>
    </location>
</feature>
<dbReference type="OrthoDB" id="3921745at2759"/>
<reference evidence="2" key="1">
    <citation type="submission" date="2021-02" db="EMBL/GenBank/DDBJ databases">
        <title>Genome sequence Cadophora malorum strain M34.</title>
        <authorList>
            <person name="Stefanovic E."/>
            <person name="Vu D."/>
            <person name="Scully C."/>
            <person name="Dijksterhuis J."/>
            <person name="Roader J."/>
            <person name="Houbraken J."/>
        </authorList>
    </citation>
    <scope>NUCLEOTIDE SEQUENCE</scope>
    <source>
        <strain evidence="2">M34</strain>
    </source>
</reference>
<dbReference type="AlphaFoldDB" id="A0A8H7TAP5"/>
<organism evidence="2 3">
    <name type="scientific">Cadophora malorum</name>
    <dbReference type="NCBI Taxonomy" id="108018"/>
    <lineage>
        <taxon>Eukaryota</taxon>
        <taxon>Fungi</taxon>
        <taxon>Dikarya</taxon>
        <taxon>Ascomycota</taxon>
        <taxon>Pezizomycotina</taxon>
        <taxon>Leotiomycetes</taxon>
        <taxon>Helotiales</taxon>
        <taxon>Ploettnerulaceae</taxon>
        <taxon>Cadophora</taxon>
    </lineage>
</organism>
<dbReference type="EMBL" id="JAFJYH010000216">
    <property type="protein sequence ID" value="KAG4415595.1"/>
    <property type="molecule type" value="Genomic_DNA"/>
</dbReference>
<name>A0A8H7TAP5_9HELO</name>
<feature type="region of interest" description="Disordered" evidence="1">
    <location>
        <begin position="112"/>
        <end position="192"/>
    </location>
</feature>
<sequence length="398" mass="46005">MSIEIQLDTPGNRNPMDLASLLNPLPTPPPSESEGDWDAAEQKVYESLNNFRFSFSAPQPMEVDGELPSSTNWEYHERHVPTLPPIQLVQQPRRLVNLPHRPAQGLRLAQIARRTSESSSARQHHRPSSRSPHRRHDIHDRRGSYPRLNIASRRPMASPSPSSRSESSNEGEERAIGKKKKRKPTGPHSNKPYTQEQFHWLWYHCEDRGLRYAEMYAAWDIQFPGERREPGQAFCSRLYREAIYPRLDDDGELLRGRDGKLQIVPVGKRQRHNPQFRDFPFKLWEHSPEWALYWDWVLPEHKAMARKVLEGRGLDDAQLRKEKSRRAITLSKAEAPLKKGWFATPALHAAAVQKARAKNEPTRFSTSPSPELAVVKLESQQPSYWSHEYDRHSNGSKL</sequence>
<gene>
    <name evidence="2" type="ORF">IFR04_011264</name>
</gene>
<dbReference type="Proteomes" id="UP000664132">
    <property type="component" value="Unassembled WGS sequence"/>
</dbReference>
<keyword evidence="3" id="KW-1185">Reference proteome</keyword>
<feature type="compositionally biased region" description="Low complexity" evidence="1">
    <location>
        <begin position="151"/>
        <end position="168"/>
    </location>
</feature>
<evidence type="ECO:0000313" key="2">
    <source>
        <dbReference type="EMBL" id="KAG4415595.1"/>
    </source>
</evidence>
<proteinExistence type="predicted"/>
<accession>A0A8H7TAP5</accession>
<protein>
    <submittedName>
        <fullName evidence="2">Uncharacterized protein</fullName>
    </submittedName>
</protein>
<evidence type="ECO:0000313" key="3">
    <source>
        <dbReference type="Proteomes" id="UP000664132"/>
    </source>
</evidence>
<evidence type="ECO:0000256" key="1">
    <source>
        <dbReference type="SAM" id="MobiDB-lite"/>
    </source>
</evidence>